<dbReference type="FunFam" id="3.40.50.1860:FF:000001">
    <property type="entry name" value="Glutamate racemase"/>
    <property type="match status" value="1"/>
</dbReference>
<dbReference type="InterPro" id="IPR018187">
    <property type="entry name" value="Asp/Glu_racemase_AS_1"/>
</dbReference>
<sequence>MGVLDSGVGGLSVLVHLRVLLPGEHLIYFADQAHIPYGPRPPAEVRAYTAAITRFLLGRDAKLIVVACNTATAAALDHLRQTFPDVPFVGMEPAVKPAAQTTRSGKVGVLATPSTLNSHRYADLMARFAGGITVFEDACAGLVQLIEAGALDAPETRALLQRVVGPMLAEGVDTLVLGCTHYPFIRPLLHEIAGDGVTIIDPAPAVARQARFVLQQRQLAAPDDQTGRACCFTSGRAEQLAAFALRLTGLKCDAAAVVWRGDDWVGTS</sequence>
<dbReference type="InterPro" id="IPR015942">
    <property type="entry name" value="Asp/Glu/hydantoin_racemase"/>
</dbReference>
<keyword evidence="5 7" id="KW-0413">Isomerase</keyword>
<dbReference type="KEGG" id="pbf:CFX0092_A3163"/>
<evidence type="ECO:0000256" key="6">
    <source>
        <dbReference type="ARBA" id="ARBA00023316"/>
    </source>
</evidence>
<evidence type="ECO:0000256" key="5">
    <source>
        <dbReference type="ARBA" id="ARBA00023235"/>
    </source>
</evidence>
<dbReference type="RefSeq" id="WP_197699798.1">
    <property type="nucleotide sequence ID" value="NZ_LN890655.1"/>
</dbReference>
<reference evidence="8" key="1">
    <citation type="submission" date="2016-01" db="EMBL/GenBank/DDBJ databases">
        <authorList>
            <person name="Mcilroy J.S."/>
            <person name="Karst M S."/>
            <person name="Albertsen M."/>
        </authorList>
    </citation>
    <scope>NUCLEOTIDE SEQUENCE</scope>
    <source>
        <strain evidence="8">Cfx-K</strain>
    </source>
</reference>
<dbReference type="UniPathway" id="UPA00219"/>
<dbReference type="GO" id="GO:0009252">
    <property type="term" value="P:peptidoglycan biosynthetic process"/>
    <property type="evidence" value="ECO:0007669"/>
    <property type="project" value="UniProtKB-UniRule"/>
</dbReference>
<dbReference type="Proteomes" id="UP000215027">
    <property type="component" value="Chromosome I"/>
</dbReference>
<feature type="active site" description="Proton donor/acceptor" evidence="7">
    <location>
        <position position="179"/>
    </location>
</feature>
<feature type="binding site" evidence="7">
    <location>
        <begin position="180"/>
        <end position="181"/>
    </location>
    <ligand>
        <name>substrate</name>
    </ligand>
</feature>
<dbReference type="InterPro" id="IPR033134">
    <property type="entry name" value="Asp/Glu_racemase_AS_2"/>
</dbReference>
<dbReference type="PROSITE" id="PS00924">
    <property type="entry name" value="ASP_GLU_RACEMASE_2"/>
    <property type="match status" value="1"/>
</dbReference>
<evidence type="ECO:0000256" key="4">
    <source>
        <dbReference type="ARBA" id="ARBA00022984"/>
    </source>
</evidence>
<dbReference type="NCBIfam" id="TIGR00067">
    <property type="entry name" value="glut_race"/>
    <property type="match status" value="1"/>
</dbReference>
<evidence type="ECO:0000256" key="3">
    <source>
        <dbReference type="ARBA" id="ARBA00022960"/>
    </source>
</evidence>
<proteinExistence type="inferred from homology"/>
<dbReference type="EMBL" id="LN890655">
    <property type="protein sequence ID" value="CUS05041.2"/>
    <property type="molecule type" value="Genomic_DNA"/>
</dbReference>
<feature type="binding site" evidence="7">
    <location>
        <begin position="37"/>
        <end position="38"/>
    </location>
    <ligand>
        <name>substrate</name>
    </ligand>
</feature>
<name>A0A160T450_9CHLR</name>
<dbReference type="GO" id="GO:0071555">
    <property type="term" value="P:cell wall organization"/>
    <property type="evidence" value="ECO:0007669"/>
    <property type="project" value="UniProtKB-KW"/>
</dbReference>
<dbReference type="Pfam" id="PF01177">
    <property type="entry name" value="Asp_Glu_race"/>
    <property type="match status" value="1"/>
</dbReference>
<keyword evidence="4 7" id="KW-0573">Peptidoglycan synthesis</keyword>
<feature type="binding site" evidence="7">
    <location>
        <begin position="69"/>
        <end position="70"/>
    </location>
    <ligand>
        <name>substrate</name>
    </ligand>
</feature>
<feature type="binding site" evidence="7">
    <location>
        <begin position="5"/>
        <end position="6"/>
    </location>
    <ligand>
        <name>substrate</name>
    </ligand>
</feature>
<protein>
    <recommendedName>
        <fullName evidence="2 7">Glutamate racemase</fullName>
        <ecNumber evidence="2 7">5.1.1.3</ecNumber>
    </recommendedName>
</protein>
<evidence type="ECO:0000256" key="2">
    <source>
        <dbReference type="ARBA" id="ARBA00013090"/>
    </source>
</evidence>
<keyword evidence="9" id="KW-1185">Reference proteome</keyword>
<gene>
    <name evidence="7 8" type="primary">murI</name>
    <name evidence="8" type="ORF">CFX0092_A3163</name>
</gene>
<dbReference type="InterPro" id="IPR004391">
    <property type="entry name" value="Glu_race"/>
</dbReference>
<dbReference type="PANTHER" id="PTHR21198">
    <property type="entry name" value="GLUTAMATE RACEMASE"/>
    <property type="match status" value="1"/>
</dbReference>
<keyword evidence="3 7" id="KW-0133">Cell shape</keyword>
<evidence type="ECO:0000313" key="9">
    <source>
        <dbReference type="Proteomes" id="UP000215027"/>
    </source>
</evidence>
<dbReference type="EC" id="5.1.1.3" evidence="2 7"/>
<dbReference type="AlphaFoldDB" id="A0A160T450"/>
<evidence type="ECO:0000313" key="8">
    <source>
        <dbReference type="EMBL" id="CUS05041.2"/>
    </source>
</evidence>
<comment type="similarity">
    <text evidence="7">Belongs to the aspartate/glutamate racemases family.</text>
</comment>
<dbReference type="PANTHER" id="PTHR21198:SF2">
    <property type="entry name" value="GLUTAMATE RACEMASE"/>
    <property type="match status" value="1"/>
</dbReference>
<accession>A0A160T450</accession>
<dbReference type="HAMAP" id="MF_00258">
    <property type="entry name" value="Glu_racemase"/>
    <property type="match status" value="1"/>
</dbReference>
<dbReference type="InterPro" id="IPR001920">
    <property type="entry name" value="Asp/Glu_race"/>
</dbReference>
<feature type="active site" description="Proton donor/acceptor" evidence="7">
    <location>
        <position position="68"/>
    </location>
</feature>
<dbReference type="Gene3D" id="3.40.50.1860">
    <property type="match status" value="2"/>
</dbReference>
<evidence type="ECO:0000256" key="1">
    <source>
        <dbReference type="ARBA" id="ARBA00001602"/>
    </source>
</evidence>
<dbReference type="GO" id="GO:0008360">
    <property type="term" value="P:regulation of cell shape"/>
    <property type="evidence" value="ECO:0007669"/>
    <property type="project" value="UniProtKB-KW"/>
</dbReference>
<comment type="function">
    <text evidence="7">Provides the (R)-glutamate required for cell wall biosynthesis.</text>
</comment>
<dbReference type="SUPFAM" id="SSF53681">
    <property type="entry name" value="Aspartate/glutamate racemase"/>
    <property type="match status" value="2"/>
</dbReference>
<keyword evidence="6 7" id="KW-0961">Cell wall biogenesis/degradation</keyword>
<dbReference type="PROSITE" id="PS00923">
    <property type="entry name" value="ASP_GLU_RACEMASE_1"/>
    <property type="match status" value="1"/>
</dbReference>
<dbReference type="GO" id="GO:0008881">
    <property type="term" value="F:glutamate racemase activity"/>
    <property type="evidence" value="ECO:0007669"/>
    <property type="project" value="UniProtKB-UniRule"/>
</dbReference>
<comment type="catalytic activity">
    <reaction evidence="1 7">
        <text>L-glutamate = D-glutamate</text>
        <dbReference type="Rhea" id="RHEA:12813"/>
        <dbReference type="ChEBI" id="CHEBI:29985"/>
        <dbReference type="ChEBI" id="CHEBI:29986"/>
        <dbReference type="EC" id="5.1.1.3"/>
    </reaction>
</comment>
<comment type="pathway">
    <text evidence="7">Cell wall biogenesis; peptidoglycan biosynthesis.</text>
</comment>
<organism evidence="8 9">
    <name type="scientific">Candidatus Promineifilum breve</name>
    <dbReference type="NCBI Taxonomy" id="1806508"/>
    <lineage>
        <taxon>Bacteria</taxon>
        <taxon>Bacillati</taxon>
        <taxon>Chloroflexota</taxon>
        <taxon>Ardenticatenia</taxon>
        <taxon>Candidatus Promineifilales</taxon>
        <taxon>Candidatus Promineifilaceae</taxon>
        <taxon>Candidatus Promineifilum</taxon>
    </lineage>
</organism>
<evidence type="ECO:0000256" key="7">
    <source>
        <dbReference type="HAMAP-Rule" id="MF_00258"/>
    </source>
</evidence>